<dbReference type="Proteomes" id="UP000275663">
    <property type="component" value="Chromosome"/>
</dbReference>
<feature type="transmembrane region" description="Helical" evidence="1">
    <location>
        <begin position="262"/>
        <end position="283"/>
    </location>
</feature>
<evidence type="ECO:0000313" key="3">
    <source>
        <dbReference type="Proteomes" id="UP000275663"/>
    </source>
</evidence>
<dbReference type="EMBL" id="CP034464">
    <property type="protein sequence ID" value="AZP11832.1"/>
    <property type="molecule type" value="Genomic_DNA"/>
</dbReference>
<feature type="transmembrane region" description="Helical" evidence="1">
    <location>
        <begin position="176"/>
        <end position="196"/>
    </location>
</feature>
<dbReference type="PIRSF" id="PIRSF016660">
    <property type="entry name" value="YedI"/>
    <property type="match status" value="1"/>
</dbReference>
<reference evidence="2 3" key="1">
    <citation type="journal article" date="2011" name="Int. J. Syst. Evol. Microbiol.">
        <title>Description of Undibacterium oligocarboniphilum sp. nov., isolated from purified water, and Undibacterium pigrum strain CCUG 49012 as the type strain of Undibacterium parvum sp. nov., and emended descriptions of the genus Undibacterium and the species Undibacterium pigrum.</title>
        <authorList>
            <person name="Eder W."/>
            <person name="Wanner G."/>
            <person name="Ludwig W."/>
            <person name="Busse H.J."/>
            <person name="Ziemke-Kageler F."/>
            <person name="Lang E."/>
        </authorList>
    </citation>
    <scope>NUCLEOTIDE SEQUENCE [LARGE SCALE GENOMIC DNA]</scope>
    <source>
        <strain evidence="2 3">DSM 23061</strain>
    </source>
</reference>
<gene>
    <name evidence="2" type="ORF">EJN92_07365</name>
</gene>
<feature type="transmembrane region" description="Helical" evidence="1">
    <location>
        <begin position="151"/>
        <end position="170"/>
    </location>
</feature>
<dbReference type="RefSeq" id="WP_126127214.1">
    <property type="nucleotide sequence ID" value="NZ_CP034464.1"/>
</dbReference>
<sequence>MAGASLLVLFDDIASVLDDVASMTNLAAKKTAGVLGDDLALNAEQVSGVRASRELPIVWAVAMGSFKNKLILVPLALALSAFAPVLIMPLLMLGGAYLCFEGFEKLAHKYLHSAAEDQAEHDDLVQALAHEEVDMLAFEKDKIKGAIRTDFVLSGEIIIITLGTVAGAAFSRQVVVLSAIAIIMTVGVYGLVGLIVKLDDIGLYLKTKKGSAALRGLRHSVGDALLAFAPKLMRALTVIGTIAMFMVGGGILTHGIPAVHHFIENSALAVASVAGVGALLAALTPSLLNAIAGVIAGAIVLVAVTLLQRIYGVFKSKPA</sequence>
<dbReference type="InterPro" id="IPR008526">
    <property type="entry name" value="YedI"/>
</dbReference>
<feature type="transmembrane region" description="Helical" evidence="1">
    <location>
        <begin position="235"/>
        <end position="256"/>
    </location>
</feature>
<evidence type="ECO:0000313" key="2">
    <source>
        <dbReference type="EMBL" id="AZP11832.1"/>
    </source>
</evidence>
<organism evidence="2 3">
    <name type="scientific">Undibacterium parvum</name>
    <dbReference type="NCBI Taxonomy" id="401471"/>
    <lineage>
        <taxon>Bacteria</taxon>
        <taxon>Pseudomonadati</taxon>
        <taxon>Pseudomonadota</taxon>
        <taxon>Betaproteobacteria</taxon>
        <taxon>Burkholderiales</taxon>
        <taxon>Oxalobacteraceae</taxon>
        <taxon>Undibacterium</taxon>
    </lineage>
</organism>
<feature type="transmembrane region" description="Helical" evidence="1">
    <location>
        <begin position="71"/>
        <end position="100"/>
    </location>
</feature>
<dbReference type="GO" id="GO:0005886">
    <property type="term" value="C:plasma membrane"/>
    <property type="evidence" value="ECO:0007669"/>
    <property type="project" value="TreeGrafter"/>
</dbReference>
<proteinExistence type="predicted"/>
<dbReference type="KEGG" id="upv:EJN92_07365"/>
<dbReference type="PANTHER" id="PTHR30503:SF3">
    <property type="entry name" value="INNER MEMBRANE PROTEIN YEDI"/>
    <property type="match status" value="1"/>
</dbReference>
<protein>
    <submittedName>
        <fullName evidence="2">DUF808 domain-containing protein</fullName>
    </submittedName>
</protein>
<name>A0A3Q9BPY8_9BURK</name>
<dbReference type="AlphaFoldDB" id="A0A3Q9BPY8"/>
<dbReference type="OrthoDB" id="9814178at2"/>
<accession>A0A3Q9BPY8</accession>
<feature type="transmembrane region" description="Helical" evidence="1">
    <location>
        <begin position="290"/>
        <end position="311"/>
    </location>
</feature>
<keyword evidence="1" id="KW-1133">Transmembrane helix</keyword>
<keyword evidence="1" id="KW-0812">Transmembrane</keyword>
<evidence type="ECO:0000256" key="1">
    <source>
        <dbReference type="SAM" id="Phobius"/>
    </source>
</evidence>
<dbReference type="PANTHER" id="PTHR30503">
    <property type="entry name" value="INNER MEMBRANE PROTEIN YEDI"/>
    <property type="match status" value="1"/>
</dbReference>
<dbReference type="Pfam" id="PF05661">
    <property type="entry name" value="DUF808"/>
    <property type="match status" value="1"/>
</dbReference>
<keyword evidence="1" id="KW-0472">Membrane</keyword>
<keyword evidence="3" id="KW-1185">Reference proteome</keyword>